<dbReference type="EMBL" id="ATLV01014591">
    <property type="status" value="NOT_ANNOTATED_CDS"/>
    <property type="molecule type" value="Genomic_DNA"/>
</dbReference>
<evidence type="ECO:0000313" key="2">
    <source>
        <dbReference type="EnsemblMetazoa" id="ASIC006479-PA"/>
    </source>
</evidence>
<reference evidence="2" key="2">
    <citation type="submission" date="2020-05" db="UniProtKB">
        <authorList>
            <consortium name="EnsemblMetazoa"/>
        </authorList>
    </citation>
    <scope>IDENTIFICATION</scope>
</reference>
<accession>A0A084VMF3</accession>
<evidence type="ECO:0000313" key="3">
    <source>
        <dbReference type="Proteomes" id="UP000030765"/>
    </source>
</evidence>
<dbReference type="EnsemblMetazoa" id="ASIC006479-RA">
    <property type="protein sequence ID" value="ASIC006479-PA"/>
    <property type="gene ID" value="ASIC006479"/>
</dbReference>
<dbReference type="Proteomes" id="UP000030765">
    <property type="component" value="Unassembled WGS sequence"/>
</dbReference>
<dbReference type="VEuPathDB" id="VectorBase:ASIC006479"/>
<dbReference type="AlphaFoldDB" id="A0A084VMF3"/>
<sequence length="60" mass="6135">MPVPCGRDSIGGSRSPGVAADLAAAFLSNMTSLKGPEASSTNAFLWGSRDELMISSAYKG</sequence>
<proteinExistence type="predicted"/>
<name>A0A084VMF3_ANOSI</name>
<keyword evidence="3" id="KW-1185">Reference proteome</keyword>
<gene>
    <name evidence="1" type="ORF">ZHAS_00006479</name>
</gene>
<protein>
    <submittedName>
        <fullName evidence="1 2">Uncharacterized protein</fullName>
    </submittedName>
</protein>
<dbReference type="EMBL" id="KE524975">
    <property type="protein sequence ID" value="KFB39147.1"/>
    <property type="molecule type" value="Genomic_DNA"/>
</dbReference>
<reference evidence="1 3" key="1">
    <citation type="journal article" date="2014" name="BMC Genomics">
        <title>Genome sequence of Anopheles sinensis provides insight into genetics basis of mosquito competence for malaria parasites.</title>
        <authorList>
            <person name="Zhou D."/>
            <person name="Zhang D."/>
            <person name="Ding G."/>
            <person name="Shi L."/>
            <person name="Hou Q."/>
            <person name="Ye Y."/>
            <person name="Xu Y."/>
            <person name="Zhou H."/>
            <person name="Xiong C."/>
            <person name="Li S."/>
            <person name="Yu J."/>
            <person name="Hong S."/>
            <person name="Yu X."/>
            <person name="Zou P."/>
            <person name="Chen C."/>
            <person name="Chang X."/>
            <person name="Wang W."/>
            <person name="Lv Y."/>
            <person name="Sun Y."/>
            <person name="Ma L."/>
            <person name="Shen B."/>
            <person name="Zhu C."/>
        </authorList>
    </citation>
    <scope>NUCLEOTIDE SEQUENCE [LARGE SCALE GENOMIC DNA]</scope>
</reference>
<organism evidence="1">
    <name type="scientific">Anopheles sinensis</name>
    <name type="common">Mosquito</name>
    <dbReference type="NCBI Taxonomy" id="74873"/>
    <lineage>
        <taxon>Eukaryota</taxon>
        <taxon>Metazoa</taxon>
        <taxon>Ecdysozoa</taxon>
        <taxon>Arthropoda</taxon>
        <taxon>Hexapoda</taxon>
        <taxon>Insecta</taxon>
        <taxon>Pterygota</taxon>
        <taxon>Neoptera</taxon>
        <taxon>Endopterygota</taxon>
        <taxon>Diptera</taxon>
        <taxon>Nematocera</taxon>
        <taxon>Culicoidea</taxon>
        <taxon>Culicidae</taxon>
        <taxon>Anophelinae</taxon>
        <taxon>Anopheles</taxon>
    </lineage>
</organism>
<evidence type="ECO:0000313" key="1">
    <source>
        <dbReference type="EMBL" id="KFB39147.1"/>
    </source>
</evidence>